<evidence type="ECO:0000256" key="1">
    <source>
        <dbReference type="SAM" id="Phobius"/>
    </source>
</evidence>
<proteinExistence type="predicted"/>
<comment type="caution">
    <text evidence="2">The sequence shown here is derived from an EMBL/GenBank/DDBJ whole genome shotgun (WGS) entry which is preliminary data.</text>
</comment>
<name>A0ABV9EDM5_9ACTN</name>
<keyword evidence="1" id="KW-0812">Transmembrane</keyword>
<keyword evidence="1" id="KW-1133">Transmembrane helix</keyword>
<evidence type="ECO:0000313" key="3">
    <source>
        <dbReference type="Proteomes" id="UP001595891"/>
    </source>
</evidence>
<accession>A0ABV9EDM5</accession>
<feature type="transmembrane region" description="Helical" evidence="1">
    <location>
        <begin position="75"/>
        <end position="93"/>
    </location>
</feature>
<feature type="transmembrane region" description="Helical" evidence="1">
    <location>
        <begin position="49"/>
        <end position="68"/>
    </location>
</feature>
<keyword evidence="1" id="KW-0472">Membrane</keyword>
<dbReference type="Proteomes" id="UP001595891">
    <property type="component" value="Unassembled WGS sequence"/>
</dbReference>
<gene>
    <name evidence="2" type="ORF">ACFO8L_14360</name>
</gene>
<keyword evidence="3" id="KW-1185">Reference proteome</keyword>
<feature type="transmembrane region" description="Helical" evidence="1">
    <location>
        <begin position="120"/>
        <end position="141"/>
    </location>
</feature>
<dbReference type="EMBL" id="JBHSFN010000008">
    <property type="protein sequence ID" value="MFC4587273.1"/>
    <property type="molecule type" value="Genomic_DNA"/>
</dbReference>
<protein>
    <recommendedName>
        <fullName evidence="4">DUF2269 family protein</fullName>
    </recommendedName>
</protein>
<dbReference type="RefSeq" id="WP_262844019.1">
    <property type="nucleotide sequence ID" value="NZ_JANZYP010000024.1"/>
</dbReference>
<sequence length="143" mass="15893">MSFLDKLLLWLHIGFAIFAIGPVTAATMFTPRYIRARDSAVLRYLHRTTRIFGVLTLGVFLFGLAIAGRNIGKPYLSVSMTLFIVAAVLLVIIDRDQSTAVRVLSNDIPEDDAKVQTGRIATLSSVMALIWLVILVLMVWFNP</sequence>
<evidence type="ECO:0000313" key="2">
    <source>
        <dbReference type="EMBL" id="MFC4587273.1"/>
    </source>
</evidence>
<evidence type="ECO:0008006" key="4">
    <source>
        <dbReference type="Google" id="ProtNLM"/>
    </source>
</evidence>
<reference evidence="3" key="1">
    <citation type="journal article" date="2019" name="Int. J. Syst. Evol. Microbiol.">
        <title>The Global Catalogue of Microorganisms (GCM) 10K type strain sequencing project: providing services to taxonomists for standard genome sequencing and annotation.</title>
        <authorList>
            <consortium name="The Broad Institute Genomics Platform"/>
            <consortium name="The Broad Institute Genome Sequencing Center for Infectious Disease"/>
            <person name="Wu L."/>
            <person name="Ma J."/>
        </authorList>
    </citation>
    <scope>NUCLEOTIDE SEQUENCE [LARGE SCALE GENOMIC DNA]</scope>
    <source>
        <strain evidence="3">CCUG 49560</strain>
    </source>
</reference>
<organism evidence="2 3">
    <name type="scientific">Sphaerisporangium corydalis</name>
    <dbReference type="NCBI Taxonomy" id="1441875"/>
    <lineage>
        <taxon>Bacteria</taxon>
        <taxon>Bacillati</taxon>
        <taxon>Actinomycetota</taxon>
        <taxon>Actinomycetes</taxon>
        <taxon>Streptosporangiales</taxon>
        <taxon>Streptosporangiaceae</taxon>
        <taxon>Sphaerisporangium</taxon>
    </lineage>
</organism>